<feature type="transmembrane region" description="Helical" evidence="2">
    <location>
        <begin position="99"/>
        <end position="122"/>
    </location>
</feature>
<evidence type="ECO:0000256" key="2">
    <source>
        <dbReference type="SAM" id="Phobius"/>
    </source>
</evidence>
<keyword evidence="2" id="KW-1133">Transmembrane helix</keyword>
<keyword evidence="4" id="KW-1185">Reference proteome</keyword>
<dbReference type="Proteomes" id="UP001165065">
    <property type="component" value="Unassembled WGS sequence"/>
</dbReference>
<dbReference type="EMBL" id="BRYA01000032">
    <property type="protein sequence ID" value="GMI33445.1"/>
    <property type="molecule type" value="Genomic_DNA"/>
</dbReference>
<keyword evidence="2" id="KW-0472">Membrane</keyword>
<reference evidence="4" key="1">
    <citation type="journal article" date="2023" name="Commun. Biol.">
        <title>Genome analysis of Parmales, the sister group of diatoms, reveals the evolutionary specialization of diatoms from phago-mixotrophs to photoautotrophs.</title>
        <authorList>
            <person name="Ban H."/>
            <person name="Sato S."/>
            <person name="Yoshikawa S."/>
            <person name="Yamada K."/>
            <person name="Nakamura Y."/>
            <person name="Ichinomiya M."/>
            <person name="Sato N."/>
            <person name="Blanc-Mathieu R."/>
            <person name="Endo H."/>
            <person name="Kuwata A."/>
            <person name="Ogata H."/>
        </authorList>
    </citation>
    <scope>NUCLEOTIDE SEQUENCE [LARGE SCALE GENOMIC DNA]</scope>
</reference>
<feature type="region of interest" description="Disordered" evidence="1">
    <location>
        <begin position="143"/>
        <end position="173"/>
    </location>
</feature>
<sequence>MPCCKVTATTVAKLIAVSACVNLLDGVGDFLGLSFSVFHAVGFLGHLSSIWLLHKFKTDEAVAPFRKRLKVIVCVTVLSVIYDIVSMAVPMAGSASLRVLRLLVGLPKALVFGYFLWMSYWIHAAVRVQNKELLYSLLPGGDSSPAVSPHRNEEKDEEETTETIEMTELGTAK</sequence>
<evidence type="ECO:0000313" key="3">
    <source>
        <dbReference type="EMBL" id="GMI33445.1"/>
    </source>
</evidence>
<accession>A0A9W7G5Q5</accession>
<protein>
    <submittedName>
        <fullName evidence="3">Uncharacterized protein</fullName>
    </submittedName>
</protein>
<dbReference type="AlphaFoldDB" id="A0A9W7G5Q5"/>
<comment type="caution">
    <text evidence="3">The sequence shown here is derived from an EMBL/GenBank/DDBJ whole genome shotgun (WGS) entry which is preliminary data.</text>
</comment>
<evidence type="ECO:0000313" key="4">
    <source>
        <dbReference type="Proteomes" id="UP001165065"/>
    </source>
</evidence>
<gene>
    <name evidence="3" type="ORF">TrCOL_g13373</name>
</gene>
<keyword evidence="2" id="KW-0812">Transmembrane</keyword>
<feature type="transmembrane region" description="Helical" evidence="2">
    <location>
        <begin position="30"/>
        <end position="52"/>
    </location>
</feature>
<evidence type="ECO:0000256" key="1">
    <source>
        <dbReference type="SAM" id="MobiDB-lite"/>
    </source>
</evidence>
<name>A0A9W7G5Q5_9STRA</name>
<organism evidence="3 4">
    <name type="scientific">Triparma columacea</name>
    <dbReference type="NCBI Taxonomy" id="722753"/>
    <lineage>
        <taxon>Eukaryota</taxon>
        <taxon>Sar</taxon>
        <taxon>Stramenopiles</taxon>
        <taxon>Ochrophyta</taxon>
        <taxon>Bolidophyceae</taxon>
        <taxon>Parmales</taxon>
        <taxon>Triparmaceae</taxon>
        <taxon>Triparma</taxon>
    </lineage>
</organism>
<feature type="compositionally biased region" description="Low complexity" evidence="1">
    <location>
        <begin position="163"/>
        <end position="173"/>
    </location>
</feature>
<proteinExistence type="predicted"/>
<feature type="transmembrane region" description="Helical" evidence="2">
    <location>
        <begin position="72"/>
        <end position="93"/>
    </location>
</feature>